<dbReference type="Gene3D" id="3.30.60.230">
    <property type="entry name" value="Lsr2, dimerization domain"/>
    <property type="match status" value="1"/>
</dbReference>
<dbReference type="Pfam" id="PF11774">
    <property type="entry name" value="Lsr2"/>
    <property type="match status" value="1"/>
</dbReference>
<dbReference type="RefSeq" id="WP_075128610.1">
    <property type="nucleotide sequence ID" value="NZ_MSIE01000055.1"/>
</dbReference>
<gene>
    <name evidence="5" type="ORF">BU204_27200</name>
</gene>
<evidence type="ECO:0008006" key="7">
    <source>
        <dbReference type="Google" id="ProtNLM"/>
    </source>
</evidence>
<dbReference type="GO" id="GO:0003677">
    <property type="term" value="F:DNA binding"/>
    <property type="evidence" value="ECO:0007669"/>
    <property type="project" value="UniProtKB-KW"/>
</dbReference>
<dbReference type="InterPro" id="IPR042261">
    <property type="entry name" value="Lsr2-like_dimerization"/>
</dbReference>
<evidence type="ECO:0000256" key="1">
    <source>
        <dbReference type="ARBA" id="ARBA00023125"/>
    </source>
</evidence>
<dbReference type="OrthoDB" id="4113332at2"/>
<feature type="region of interest" description="Disordered" evidence="2">
    <location>
        <begin position="60"/>
        <end position="135"/>
    </location>
</feature>
<evidence type="ECO:0000259" key="4">
    <source>
        <dbReference type="Pfam" id="PF23359"/>
    </source>
</evidence>
<feature type="domain" description="Lsr2 dimerization" evidence="3">
    <location>
        <begin position="1"/>
        <end position="60"/>
    </location>
</feature>
<evidence type="ECO:0000313" key="5">
    <source>
        <dbReference type="EMBL" id="OLF13485.1"/>
    </source>
</evidence>
<dbReference type="Gene3D" id="4.10.320.10">
    <property type="entry name" value="E3-binding domain"/>
    <property type="match status" value="1"/>
</dbReference>
<dbReference type="Proteomes" id="UP000185596">
    <property type="component" value="Unassembled WGS sequence"/>
</dbReference>
<dbReference type="InterPro" id="IPR055370">
    <property type="entry name" value="Lsr2_DNA-bd"/>
</dbReference>
<sequence length="135" mass="14536">MAQKVLVQLVDDLDGLPGDDVSTVQFGLDGVTYEIDLSGANAEQLRDRLTEFVAAGRRVGGRIKRGTKPRSTPDNGPTEASQVREWANNNGYELSGRGRIPAHVVDSYRQAQAEATPKKKRSSGGGRSRARAKAS</sequence>
<keyword evidence="6" id="KW-1185">Reference proteome</keyword>
<dbReference type="STRING" id="1912961.BU204_27200"/>
<keyword evidence="1" id="KW-0238">DNA-binding</keyword>
<dbReference type="Pfam" id="PF23359">
    <property type="entry name" value="Lsr2_DNA-bd"/>
    <property type="match status" value="1"/>
</dbReference>
<feature type="compositionally biased region" description="Basic residues" evidence="2">
    <location>
        <begin position="118"/>
        <end position="135"/>
    </location>
</feature>
<dbReference type="EMBL" id="MSIE01000055">
    <property type="protein sequence ID" value="OLF13485.1"/>
    <property type="molecule type" value="Genomic_DNA"/>
</dbReference>
<name>A0A1Q8CGJ2_9PSEU</name>
<feature type="domain" description="Lsr2 DNA-binding" evidence="4">
    <location>
        <begin position="79"/>
        <end position="111"/>
    </location>
</feature>
<evidence type="ECO:0000259" key="3">
    <source>
        <dbReference type="Pfam" id="PF11774"/>
    </source>
</evidence>
<dbReference type="InterPro" id="IPR036625">
    <property type="entry name" value="E3-bd_dom_sf"/>
</dbReference>
<evidence type="ECO:0000313" key="6">
    <source>
        <dbReference type="Proteomes" id="UP000185596"/>
    </source>
</evidence>
<reference evidence="5 6" key="1">
    <citation type="submission" date="2016-12" db="EMBL/GenBank/DDBJ databases">
        <title>The draft genome sequence of Actinophytocola sp. 11-183.</title>
        <authorList>
            <person name="Wang W."/>
            <person name="Yuan L."/>
        </authorList>
    </citation>
    <scope>NUCLEOTIDE SEQUENCE [LARGE SCALE GENOMIC DNA]</scope>
    <source>
        <strain evidence="5 6">11-183</strain>
    </source>
</reference>
<dbReference type="InterPro" id="IPR024412">
    <property type="entry name" value="Lsr2_dim_dom"/>
</dbReference>
<evidence type="ECO:0000256" key="2">
    <source>
        <dbReference type="SAM" id="MobiDB-lite"/>
    </source>
</evidence>
<comment type="caution">
    <text evidence="5">The sequence shown here is derived from an EMBL/GenBank/DDBJ whole genome shotgun (WGS) entry which is preliminary data.</text>
</comment>
<dbReference type="AlphaFoldDB" id="A0A1Q8CGJ2"/>
<accession>A0A1Q8CGJ2</accession>
<dbReference type="GO" id="GO:0016746">
    <property type="term" value="F:acyltransferase activity"/>
    <property type="evidence" value="ECO:0007669"/>
    <property type="project" value="InterPro"/>
</dbReference>
<proteinExistence type="predicted"/>
<organism evidence="5 6">
    <name type="scientific">Actinophytocola xanthii</name>
    <dbReference type="NCBI Taxonomy" id="1912961"/>
    <lineage>
        <taxon>Bacteria</taxon>
        <taxon>Bacillati</taxon>
        <taxon>Actinomycetota</taxon>
        <taxon>Actinomycetes</taxon>
        <taxon>Pseudonocardiales</taxon>
        <taxon>Pseudonocardiaceae</taxon>
    </lineage>
</organism>
<feature type="compositionally biased region" description="Polar residues" evidence="2">
    <location>
        <begin position="69"/>
        <end position="92"/>
    </location>
</feature>
<protein>
    <recommendedName>
        <fullName evidence="7">Nucleoid-associated protein Lsr2</fullName>
    </recommendedName>
</protein>